<keyword evidence="2" id="KW-0472">Membrane</keyword>
<dbReference type="EC" id="3.4.-.-" evidence="4"/>
<keyword evidence="2" id="KW-1133">Transmembrane helix</keyword>
<dbReference type="EMBL" id="CP149782">
    <property type="protein sequence ID" value="WYF45602.1"/>
    <property type="molecule type" value="Genomic_DNA"/>
</dbReference>
<reference evidence="4" key="1">
    <citation type="submission" date="2024-03" db="EMBL/GenBank/DDBJ databases">
        <title>Deinococcus weizhi sp. nov., isolated from human skin.</title>
        <authorList>
            <person name="Wei Z."/>
            <person name="Tian F."/>
            <person name="Yang C."/>
            <person name="Xin L.T."/>
            <person name="Wen Z.J."/>
            <person name="Lan K.C."/>
            <person name="Yu L."/>
            <person name="Zhe W."/>
            <person name="Dan F.D."/>
            <person name="Jun W."/>
            <person name="Rui Z."/>
            <person name="Yong X.J."/>
            <person name="Ting Y."/>
            <person name="Wei X."/>
            <person name="Xu Z.G."/>
            <person name="Xin Z."/>
            <person name="Dong F.G."/>
            <person name="Ni X.M."/>
            <person name="Zheng M.G."/>
            <person name="Chun Y."/>
            <person name="Qian W.X."/>
        </authorList>
    </citation>
    <scope>NUCLEOTIDE SEQUENCE</scope>
    <source>
        <strain evidence="4">VB142</strain>
    </source>
</reference>
<evidence type="ECO:0000313" key="4">
    <source>
        <dbReference type="EMBL" id="WYF45602.1"/>
    </source>
</evidence>
<dbReference type="RefSeq" id="WP_339096893.1">
    <property type="nucleotide sequence ID" value="NZ_CP149782.1"/>
</dbReference>
<protein>
    <submittedName>
        <fullName evidence="4">CPBP family intramembrane glutamic endopeptidase</fullName>
        <ecNumber evidence="4">3.4.-.-</ecNumber>
    </submittedName>
</protein>
<feature type="transmembrane region" description="Helical" evidence="2">
    <location>
        <begin position="181"/>
        <end position="212"/>
    </location>
</feature>
<dbReference type="GO" id="GO:0080120">
    <property type="term" value="P:CAAX-box protein maturation"/>
    <property type="evidence" value="ECO:0007669"/>
    <property type="project" value="UniProtKB-ARBA"/>
</dbReference>
<dbReference type="GO" id="GO:0004175">
    <property type="term" value="F:endopeptidase activity"/>
    <property type="evidence" value="ECO:0007669"/>
    <property type="project" value="UniProtKB-ARBA"/>
</dbReference>
<feature type="transmembrane region" description="Helical" evidence="2">
    <location>
        <begin position="150"/>
        <end position="169"/>
    </location>
</feature>
<feature type="transmembrane region" description="Helical" evidence="2">
    <location>
        <begin position="35"/>
        <end position="55"/>
    </location>
</feature>
<feature type="transmembrane region" description="Helical" evidence="2">
    <location>
        <begin position="110"/>
        <end position="130"/>
    </location>
</feature>
<feature type="domain" description="CAAX prenyl protease 2/Lysostaphin resistance protein A-like" evidence="3">
    <location>
        <begin position="149"/>
        <end position="236"/>
    </location>
</feature>
<feature type="compositionally biased region" description="Pro residues" evidence="1">
    <location>
        <begin position="1"/>
        <end position="15"/>
    </location>
</feature>
<feature type="transmembrane region" description="Helical" evidence="2">
    <location>
        <begin position="67"/>
        <end position="89"/>
    </location>
</feature>
<dbReference type="InterPro" id="IPR003675">
    <property type="entry name" value="Rce1/LyrA-like_dom"/>
</dbReference>
<dbReference type="Pfam" id="PF02517">
    <property type="entry name" value="Rce1-like"/>
    <property type="match status" value="1"/>
</dbReference>
<feature type="transmembrane region" description="Helical" evidence="2">
    <location>
        <begin position="308"/>
        <end position="326"/>
    </location>
</feature>
<evidence type="ECO:0000256" key="2">
    <source>
        <dbReference type="SAM" id="Phobius"/>
    </source>
</evidence>
<accession>A0AAU6Q5P3</accession>
<evidence type="ECO:0000256" key="1">
    <source>
        <dbReference type="SAM" id="MobiDB-lite"/>
    </source>
</evidence>
<evidence type="ECO:0000259" key="3">
    <source>
        <dbReference type="Pfam" id="PF02517"/>
    </source>
</evidence>
<proteinExistence type="predicted"/>
<feature type="transmembrane region" description="Helical" evidence="2">
    <location>
        <begin position="224"/>
        <end position="246"/>
    </location>
</feature>
<feature type="region of interest" description="Disordered" evidence="1">
    <location>
        <begin position="1"/>
        <end position="25"/>
    </location>
</feature>
<dbReference type="AlphaFoldDB" id="A0AAU6Q5P3"/>
<organism evidence="4">
    <name type="scientific">Deinococcus sp. VB142</name>
    <dbReference type="NCBI Taxonomy" id="3112952"/>
    <lineage>
        <taxon>Bacteria</taxon>
        <taxon>Thermotogati</taxon>
        <taxon>Deinococcota</taxon>
        <taxon>Deinococci</taxon>
        <taxon>Deinococcales</taxon>
        <taxon>Deinococcaceae</taxon>
        <taxon>Deinococcus</taxon>
    </lineage>
</organism>
<keyword evidence="4" id="KW-0378">Hydrolase</keyword>
<sequence length="338" mass="35386">MTVPPPSPAPEPLPGTPVSTPAQEPQVSALQGNRAALGLLATQLLVSAFCAGIWVTVGGKPLRVGLGLPLGLSLLVTFGVTVLVAFLAFRPTLQALFADTRWRTPPSWGLALGVFVLAFLTSRAFALAYVLLFPSSADAAPQFRSEGWDIVPLVLTAGLLIPVIEEIAFRGLMLRGQERAAGFGVAAVATTVAFALAHGAPVSIAGIVPLAYAMARLVQHSGSLWDAVIVHALNNTLAVGLGLFLLDRLPSTTNQTAELLNAGAMRLPAALVALLFGAAVLTVLHLWLTPRPDPRERAAPGPWLSLPYVVIVLFGLTQALLTFPAVQELLLGKPNIVP</sequence>
<name>A0AAU6Q5P3_9DEIO</name>
<feature type="transmembrane region" description="Helical" evidence="2">
    <location>
        <begin position="267"/>
        <end position="288"/>
    </location>
</feature>
<gene>
    <name evidence="4" type="ORF">WDJ50_05645</name>
</gene>
<keyword evidence="2" id="KW-0812">Transmembrane</keyword>